<dbReference type="InterPro" id="IPR001680">
    <property type="entry name" value="WD40_rpt"/>
</dbReference>
<feature type="region of interest" description="Disordered" evidence="2">
    <location>
        <begin position="1"/>
        <end position="58"/>
    </location>
</feature>
<keyword evidence="5" id="KW-1185">Reference proteome</keyword>
<dbReference type="Proteomes" id="UP001627154">
    <property type="component" value="Unassembled WGS sequence"/>
</dbReference>
<organism evidence="4 5">
    <name type="scientific">Trichogramma kaykai</name>
    <dbReference type="NCBI Taxonomy" id="54128"/>
    <lineage>
        <taxon>Eukaryota</taxon>
        <taxon>Metazoa</taxon>
        <taxon>Ecdysozoa</taxon>
        <taxon>Arthropoda</taxon>
        <taxon>Hexapoda</taxon>
        <taxon>Insecta</taxon>
        <taxon>Pterygota</taxon>
        <taxon>Neoptera</taxon>
        <taxon>Endopterygota</taxon>
        <taxon>Hymenoptera</taxon>
        <taxon>Apocrita</taxon>
        <taxon>Proctotrupomorpha</taxon>
        <taxon>Chalcidoidea</taxon>
        <taxon>Trichogrammatidae</taxon>
        <taxon>Trichogramma</taxon>
    </lineage>
</organism>
<evidence type="ECO:0000259" key="3">
    <source>
        <dbReference type="PROSITE" id="PS50181"/>
    </source>
</evidence>
<feature type="compositionally biased region" description="Low complexity" evidence="2">
    <location>
        <begin position="16"/>
        <end position="27"/>
    </location>
</feature>
<feature type="repeat" description="WD" evidence="1">
    <location>
        <begin position="197"/>
        <end position="238"/>
    </location>
</feature>
<keyword evidence="1" id="KW-0853">WD repeat</keyword>
<feature type="compositionally biased region" description="Acidic residues" evidence="2">
    <location>
        <begin position="39"/>
        <end position="56"/>
    </location>
</feature>
<comment type="caution">
    <text evidence="4">The sequence shown here is derived from an EMBL/GenBank/DDBJ whole genome shotgun (WGS) entry which is preliminary data.</text>
</comment>
<accession>A0ABD2XAH6</accession>
<dbReference type="SMART" id="SM00256">
    <property type="entry name" value="FBOX"/>
    <property type="match status" value="1"/>
</dbReference>
<dbReference type="InterPro" id="IPR015943">
    <property type="entry name" value="WD40/YVTN_repeat-like_dom_sf"/>
</dbReference>
<proteinExistence type="predicted"/>
<dbReference type="Gene3D" id="2.130.10.10">
    <property type="entry name" value="YVTN repeat-like/Quinoprotein amine dehydrogenase"/>
    <property type="match status" value="1"/>
</dbReference>
<name>A0ABD2XAH6_9HYME</name>
<dbReference type="InterPro" id="IPR001810">
    <property type="entry name" value="F-box_dom"/>
</dbReference>
<evidence type="ECO:0000313" key="4">
    <source>
        <dbReference type="EMBL" id="KAL3401909.1"/>
    </source>
</evidence>
<dbReference type="InterPro" id="IPR036322">
    <property type="entry name" value="WD40_repeat_dom_sf"/>
</dbReference>
<dbReference type="SUPFAM" id="SSF81383">
    <property type="entry name" value="F-box domain"/>
    <property type="match status" value="1"/>
</dbReference>
<feature type="repeat" description="WD" evidence="1">
    <location>
        <begin position="248"/>
        <end position="288"/>
    </location>
</feature>
<dbReference type="SUPFAM" id="SSF50978">
    <property type="entry name" value="WD40 repeat-like"/>
    <property type="match status" value="1"/>
</dbReference>
<evidence type="ECO:0000256" key="2">
    <source>
        <dbReference type="SAM" id="MobiDB-lite"/>
    </source>
</evidence>
<dbReference type="PROSITE" id="PS50082">
    <property type="entry name" value="WD_REPEATS_2"/>
    <property type="match status" value="2"/>
</dbReference>
<evidence type="ECO:0000313" key="5">
    <source>
        <dbReference type="Proteomes" id="UP001627154"/>
    </source>
</evidence>
<gene>
    <name evidence="4" type="ORF">TKK_004935</name>
</gene>
<protein>
    <recommendedName>
        <fullName evidence="3">F-box domain-containing protein</fullName>
    </recommendedName>
</protein>
<dbReference type="Gene3D" id="1.20.1280.50">
    <property type="match status" value="1"/>
</dbReference>
<dbReference type="Pfam" id="PF00400">
    <property type="entry name" value="WD40"/>
    <property type="match status" value="1"/>
</dbReference>
<dbReference type="InterPro" id="IPR036047">
    <property type="entry name" value="F-box-like_dom_sf"/>
</dbReference>
<feature type="domain" description="F-box" evidence="3">
    <location>
        <begin position="58"/>
        <end position="104"/>
    </location>
</feature>
<dbReference type="PANTHER" id="PTHR14381:SF1">
    <property type="entry name" value="F-BOX_WD REPEAT-CONTAINING PROTEIN 4"/>
    <property type="match status" value="1"/>
</dbReference>
<dbReference type="PANTHER" id="PTHR14381">
    <property type="entry name" value="DACTYLIN"/>
    <property type="match status" value="1"/>
</dbReference>
<dbReference type="EMBL" id="JBJJXI010000041">
    <property type="protein sequence ID" value="KAL3401909.1"/>
    <property type="molecule type" value="Genomic_DNA"/>
</dbReference>
<dbReference type="AlphaFoldDB" id="A0ABD2XAH6"/>
<reference evidence="4 5" key="1">
    <citation type="journal article" date="2024" name="bioRxiv">
        <title>A reference genome for Trichogramma kaykai: A tiny desert-dwelling parasitoid wasp with competing sex-ratio distorters.</title>
        <authorList>
            <person name="Culotta J."/>
            <person name="Lindsey A.R."/>
        </authorList>
    </citation>
    <scope>NUCLEOTIDE SEQUENCE [LARGE SCALE GENOMIC DNA]</scope>
    <source>
        <strain evidence="4 5">KSX58</strain>
    </source>
</reference>
<dbReference type="PROSITE" id="PS50181">
    <property type="entry name" value="FBOX"/>
    <property type="match status" value="1"/>
</dbReference>
<dbReference type="Pfam" id="PF12937">
    <property type="entry name" value="F-box-like"/>
    <property type="match status" value="1"/>
</dbReference>
<dbReference type="InterPro" id="IPR052301">
    <property type="entry name" value="SCF_F-box/WD-repeat"/>
</dbReference>
<dbReference type="SMART" id="SM00320">
    <property type="entry name" value="WD40"/>
    <property type="match status" value="5"/>
</dbReference>
<sequence>MTAQEETQQHKDEHQQQQQQQQQLQQQPTWVQGEGMMINDDDALPMNDDEEGDDDDQRVKLDELPYEMIFKIFDYLHAHDLVRLSSVCTTFYQVARDRLLWEKRSHDLLVTNQKSDEFVSRCNPALDSVTKWQVSHNWMSGCFDTDILSSTIFKVMPCIKLTRDVLWWAGGNMIYQFPRSSENGGSVNKKQKCSVYVRDTGSDVTKFVVVRSGHMLVSGHRDGALRLWRTNPAECLKMKNNIMPLCTLPAHSSDLGSVAEAKNQLLFTGSRNGTVKAWEFPHGRVGKVAALPLETFQRNDCIWSLATDPSGDKLAIGTGGNFNPALYVCDTSSFQRSHEIVFEWRGRNAGILDMVWENPQTLLTCGYDTCVRKWDLRSGRCVSAWSDPTGAAVFCISTDYNFTMVTGSQFNCKAVLWDQRKPDFNQLYFMHLRRMCSPVYSIAFDSCHLYGATDQNFVELKFSGRPSTKKNFRDIMNYAD</sequence>
<evidence type="ECO:0000256" key="1">
    <source>
        <dbReference type="PROSITE-ProRule" id="PRU00221"/>
    </source>
</evidence>